<evidence type="ECO:0000256" key="2">
    <source>
        <dbReference type="ARBA" id="ARBA00022692"/>
    </source>
</evidence>
<feature type="compositionally biased region" description="Basic and acidic residues" evidence="5">
    <location>
        <begin position="113"/>
        <end position="122"/>
    </location>
</feature>
<protein>
    <recommendedName>
        <fullName evidence="7">DUF1232 domain-containing protein</fullName>
    </recommendedName>
</protein>
<evidence type="ECO:0000313" key="8">
    <source>
        <dbReference type="EMBL" id="APE30016.1"/>
    </source>
</evidence>
<keyword evidence="9" id="KW-1185">Reference proteome</keyword>
<evidence type="ECO:0000256" key="5">
    <source>
        <dbReference type="SAM" id="MobiDB-lite"/>
    </source>
</evidence>
<evidence type="ECO:0000256" key="4">
    <source>
        <dbReference type="ARBA" id="ARBA00023136"/>
    </source>
</evidence>
<keyword evidence="2 6" id="KW-0812">Transmembrane</keyword>
<feature type="domain" description="DUF1232" evidence="7">
    <location>
        <begin position="51"/>
        <end position="85"/>
    </location>
</feature>
<gene>
    <name evidence="8" type="ORF">BOX17_03025</name>
</gene>
<evidence type="ECO:0000259" key="7">
    <source>
        <dbReference type="Pfam" id="PF06803"/>
    </source>
</evidence>
<dbReference type="Proteomes" id="UP000181985">
    <property type="component" value="Chromosome"/>
</dbReference>
<feature type="transmembrane region" description="Helical" evidence="6">
    <location>
        <begin position="70"/>
        <end position="88"/>
    </location>
</feature>
<comment type="subcellular location">
    <subcellularLocation>
        <location evidence="1">Endomembrane system</location>
        <topology evidence="1">Multi-pass membrane protein</topology>
    </subcellularLocation>
</comment>
<dbReference type="RefSeq" id="WP_071942004.1">
    <property type="nucleotide sequence ID" value="NZ_CP018139.1"/>
</dbReference>
<dbReference type="EMBL" id="CP018139">
    <property type="protein sequence ID" value="APE30016.1"/>
    <property type="molecule type" value="Genomic_DNA"/>
</dbReference>
<keyword evidence="4 6" id="KW-0472">Membrane</keyword>
<evidence type="ECO:0000256" key="3">
    <source>
        <dbReference type="ARBA" id="ARBA00022989"/>
    </source>
</evidence>
<feature type="region of interest" description="Disordered" evidence="5">
    <location>
        <begin position="103"/>
        <end position="122"/>
    </location>
</feature>
<reference evidence="9" key="1">
    <citation type="submission" date="2016-11" db="EMBL/GenBank/DDBJ databases">
        <title>Halolamina sediminis sp. nov., an extremely halophilic archaeon isolated from solar salt.</title>
        <authorList>
            <person name="Koh H.-W."/>
            <person name="Rani S."/>
            <person name="Park S.-J."/>
        </authorList>
    </citation>
    <scope>NUCLEOTIDE SEQUENCE [LARGE SCALE GENOMIC DNA]</scope>
    <source>
        <strain evidence="9">Hb3</strain>
    </source>
</reference>
<keyword evidence="3 6" id="KW-1133">Transmembrane helix</keyword>
<accession>A0A1J0VDA6</accession>
<dbReference type="Pfam" id="PF06803">
    <property type="entry name" value="DUF1232"/>
    <property type="match status" value="1"/>
</dbReference>
<dbReference type="OrthoDB" id="9804184at2"/>
<evidence type="ECO:0000313" key="9">
    <source>
        <dbReference type="Proteomes" id="UP000181985"/>
    </source>
</evidence>
<organism evidence="8 9">
    <name type="scientific">Halomonas aestuarii</name>
    <dbReference type="NCBI Taxonomy" id="1897729"/>
    <lineage>
        <taxon>Bacteria</taxon>
        <taxon>Pseudomonadati</taxon>
        <taxon>Pseudomonadota</taxon>
        <taxon>Gammaproteobacteria</taxon>
        <taxon>Oceanospirillales</taxon>
        <taxon>Halomonadaceae</taxon>
        <taxon>Halomonas</taxon>
    </lineage>
</organism>
<dbReference type="KEGG" id="hsi:BOX17_03025"/>
<dbReference type="InterPro" id="IPR010652">
    <property type="entry name" value="DUF1232"/>
</dbReference>
<dbReference type="AlphaFoldDB" id="A0A1J0VDA6"/>
<evidence type="ECO:0000256" key="6">
    <source>
        <dbReference type="SAM" id="Phobius"/>
    </source>
</evidence>
<evidence type="ECO:0000256" key="1">
    <source>
        <dbReference type="ARBA" id="ARBA00004127"/>
    </source>
</evidence>
<sequence length="122" mass="13795">MARFDGGFLVARLRRRSRVLGQMARALRLFLPMTRDVLLGRYRPVPWGAFLWMLAALAYLVSPLDLIPDVLLLVGLVDDVVIVGWLLTRVDRRLAGYRAWRADREGGPTAPGEGRRDGERLP</sequence>
<proteinExistence type="predicted"/>
<feature type="transmembrane region" description="Helical" evidence="6">
    <location>
        <begin position="45"/>
        <end position="64"/>
    </location>
</feature>
<dbReference type="GO" id="GO:0012505">
    <property type="term" value="C:endomembrane system"/>
    <property type="evidence" value="ECO:0007669"/>
    <property type="project" value="UniProtKB-SubCell"/>
</dbReference>
<name>A0A1J0VDA6_9GAMM</name>